<dbReference type="RefSeq" id="WP_165052629.1">
    <property type="nucleotide sequence ID" value="NZ_JAALFE010000021.1"/>
</dbReference>
<dbReference type="EMBL" id="JAALFE010000021">
    <property type="protein sequence ID" value="NGQ92692.1"/>
    <property type="molecule type" value="Genomic_DNA"/>
</dbReference>
<dbReference type="SUPFAM" id="SSF47413">
    <property type="entry name" value="lambda repressor-like DNA-binding domains"/>
    <property type="match status" value="1"/>
</dbReference>
<name>A0A6M1U1V0_9RHOB</name>
<organism evidence="3 4">
    <name type="scientific">Paragemmobacter kunshanensis</name>
    <dbReference type="NCBI Taxonomy" id="2583234"/>
    <lineage>
        <taxon>Bacteria</taxon>
        <taxon>Pseudomonadati</taxon>
        <taxon>Pseudomonadota</taxon>
        <taxon>Alphaproteobacteria</taxon>
        <taxon>Rhodobacterales</taxon>
        <taxon>Paracoccaceae</taxon>
        <taxon>Paragemmobacter</taxon>
    </lineage>
</organism>
<evidence type="ECO:0000259" key="2">
    <source>
        <dbReference type="PROSITE" id="PS50943"/>
    </source>
</evidence>
<gene>
    <name evidence="3" type="ORF">G5V65_17505</name>
</gene>
<protein>
    <submittedName>
        <fullName evidence="3">Helix-turn-helix transcriptional regulator</fullName>
    </submittedName>
</protein>
<dbReference type="SMART" id="SM00530">
    <property type="entry name" value="HTH_XRE"/>
    <property type="match status" value="1"/>
</dbReference>
<dbReference type="InterPro" id="IPR001387">
    <property type="entry name" value="Cro/C1-type_HTH"/>
</dbReference>
<dbReference type="InterPro" id="IPR010982">
    <property type="entry name" value="Lambda_DNA-bd_dom_sf"/>
</dbReference>
<evidence type="ECO:0000313" key="4">
    <source>
        <dbReference type="Proteomes" id="UP000474758"/>
    </source>
</evidence>
<accession>A0A6M1U1V0</accession>
<comment type="caution">
    <text evidence="3">The sequence shown here is derived from an EMBL/GenBank/DDBJ whole genome shotgun (WGS) entry which is preliminary data.</text>
</comment>
<dbReference type="CDD" id="cd00093">
    <property type="entry name" value="HTH_XRE"/>
    <property type="match status" value="1"/>
</dbReference>
<dbReference type="Proteomes" id="UP000474758">
    <property type="component" value="Unassembled WGS sequence"/>
</dbReference>
<dbReference type="AlphaFoldDB" id="A0A6M1U1V0"/>
<keyword evidence="4" id="KW-1185">Reference proteome</keyword>
<reference evidence="3 4" key="1">
    <citation type="submission" date="2020-02" db="EMBL/GenBank/DDBJ databases">
        <title>Rhodobacter translucens sp. nov., a novel bacterium isolated from activated sludge.</title>
        <authorList>
            <person name="Liu J."/>
        </authorList>
    </citation>
    <scope>NUCLEOTIDE SEQUENCE [LARGE SCALE GENOMIC DNA]</scope>
    <source>
        <strain evidence="3 4">HX-7-19</strain>
    </source>
</reference>
<dbReference type="Gene3D" id="1.10.260.40">
    <property type="entry name" value="lambda repressor-like DNA-binding domains"/>
    <property type="match status" value="1"/>
</dbReference>
<feature type="region of interest" description="Disordered" evidence="1">
    <location>
        <begin position="170"/>
        <end position="197"/>
    </location>
</feature>
<feature type="domain" description="HTH cro/C1-type" evidence="2">
    <location>
        <begin position="12"/>
        <end position="66"/>
    </location>
</feature>
<evidence type="ECO:0000313" key="3">
    <source>
        <dbReference type="EMBL" id="NGQ92692.1"/>
    </source>
</evidence>
<proteinExistence type="predicted"/>
<dbReference type="GO" id="GO:0003677">
    <property type="term" value="F:DNA binding"/>
    <property type="evidence" value="ECO:0007669"/>
    <property type="project" value="InterPro"/>
</dbReference>
<dbReference type="Pfam" id="PF01381">
    <property type="entry name" value="HTH_3"/>
    <property type="match status" value="1"/>
</dbReference>
<evidence type="ECO:0000256" key="1">
    <source>
        <dbReference type="SAM" id="MobiDB-lite"/>
    </source>
</evidence>
<dbReference type="PROSITE" id="PS50943">
    <property type="entry name" value="HTH_CROC1"/>
    <property type="match status" value="1"/>
</dbReference>
<sequence length="197" mass="21546">MSYATQVIAASLRAARTAKGLSQRDLSALAGIPQAQISRIEAGTVDPRVTSLIAMANALDLELTLVPRKAVPAVKSIVRQSGGQADPTRGPSQKEITRIAETLSRLQVAMPNLDGVMRLQKTFADLQRFQLPTIEPETLRALRKALERIEVPSFQIEALTRSQDAMQKLRNQLAHQPFVPPEDASPRPAYSLDEDDA</sequence>